<dbReference type="FunFam" id="1.10.510.10:FF:000161">
    <property type="entry name" value="Wall-associated receptor kinase-like 20"/>
    <property type="match status" value="1"/>
</dbReference>
<evidence type="ECO:0000256" key="5">
    <source>
        <dbReference type="ARBA" id="ARBA00022553"/>
    </source>
</evidence>
<dbReference type="PROSITE" id="PS00107">
    <property type="entry name" value="PROTEIN_KINASE_ATP"/>
    <property type="match status" value="1"/>
</dbReference>
<protein>
    <recommendedName>
        <fullName evidence="2">non-specific serine/threonine protein kinase</fullName>
        <ecNumber evidence="2">2.7.11.1</ecNumber>
    </recommendedName>
</protein>
<feature type="transmembrane region" description="Helical" evidence="19">
    <location>
        <begin position="261"/>
        <end position="282"/>
    </location>
</feature>
<dbReference type="InterPro" id="IPR032872">
    <property type="entry name" value="WAK_assoc_C"/>
</dbReference>
<evidence type="ECO:0000256" key="4">
    <source>
        <dbReference type="ARBA" id="ARBA00022527"/>
    </source>
</evidence>
<dbReference type="GO" id="GO:0005524">
    <property type="term" value="F:ATP binding"/>
    <property type="evidence" value="ECO:0007669"/>
    <property type="project" value="UniProtKB-UniRule"/>
</dbReference>
<dbReference type="GO" id="GO:0030247">
    <property type="term" value="F:polysaccharide binding"/>
    <property type="evidence" value="ECO:0007669"/>
    <property type="project" value="InterPro"/>
</dbReference>
<evidence type="ECO:0000256" key="11">
    <source>
        <dbReference type="ARBA" id="ARBA00022840"/>
    </source>
</evidence>
<feature type="signal peptide" evidence="20">
    <location>
        <begin position="1"/>
        <end position="25"/>
    </location>
</feature>
<dbReference type="AlphaFoldDB" id="A0A3B6GLS7"/>
<evidence type="ECO:0000256" key="2">
    <source>
        <dbReference type="ARBA" id="ARBA00012513"/>
    </source>
</evidence>
<feature type="chain" id="PRO_5017423899" description="non-specific serine/threonine protein kinase" evidence="20">
    <location>
        <begin position="26"/>
        <end position="660"/>
    </location>
</feature>
<dbReference type="Gramene" id="TraesCS3D02G045200.4">
    <property type="protein sequence ID" value="TraesCS3D02G045200.4"/>
    <property type="gene ID" value="TraesCS3D02G045200"/>
</dbReference>
<dbReference type="Gramene" id="TraesRN3D0100086000.4">
    <property type="protein sequence ID" value="TraesRN3D0100086000.4"/>
    <property type="gene ID" value="TraesRN3D0100086000"/>
</dbReference>
<keyword evidence="9 18" id="KW-0547">Nucleotide-binding</keyword>
<dbReference type="RefSeq" id="XP_044355034.1">
    <property type="nucleotide sequence ID" value="XM_044499099.1"/>
</dbReference>
<keyword evidence="5" id="KW-0597">Phosphoprotein</keyword>
<dbReference type="Proteomes" id="UP000019116">
    <property type="component" value="Chromosome 3D"/>
</dbReference>
<dbReference type="InterPro" id="IPR001245">
    <property type="entry name" value="Ser-Thr/Tyr_kinase_cat_dom"/>
</dbReference>
<evidence type="ECO:0000256" key="6">
    <source>
        <dbReference type="ARBA" id="ARBA00022679"/>
    </source>
</evidence>
<dbReference type="SMART" id="SM00220">
    <property type="entry name" value="S_TKc"/>
    <property type="match status" value="1"/>
</dbReference>
<dbReference type="PANTHER" id="PTHR46008">
    <property type="entry name" value="LEAF RUST 10 DISEASE-RESISTANCE LOCUS RECEPTOR-LIKE PROTEIN KINASE-LIKE 1.4"/>
    <property type="match status" value="1"/>
</dbReference>
<dbReference type="InterPro" id="IPR000719">
    <property type="entry name" value="Prot_kinase_dom"/>
</dbReference>
<evidence type="ECO:0000256" key="13">
    <source>
        <dbReference type="ARBA" id="ARBA00023136"/>
    </source>
</evidence>
<evidence type="ECO:0000256" key="17">
    <source>
        <dbReference type="ARBA" id="ARBA00048679"/>
    </source>
</evidence>
<keyword evidence="10" id="KW-0418">Kinase</keyword>
<evidence type="ECO:0000256" key="15">
    <source>
        <dbReference type="ARBA" id="ARBA00023180"/>
    </source>
</evidence>
<keyword evidence="14" id="KW-0675">Receptor</keyword>
<evidence type="ECO:0000256" key="14">
    <source>
        <dbReference type="ARBA" id="ARBA00023170"/>
    </source>
</evidence>
<dbReference type="Gene3D" id="3.30.200.20">
    <property type="entry name" value="Phosphorylase Kinase, domain 1"/>
    <property type="match status" value="1"/>
</dbReference>
<evidence type="ECO:0000256" key="16">
    <source>
        <dbReference type="ARBA" id="ARBA00047899"/>
    </source>
</evidence>
<keyword evidence="3" id="KW-1003">Cell membrane</keyword>
<comment type="catalytic activity">
    <reaction evidence="16">
        <text>L-threonyl-[protein] + ATP = O-phospho-L-threonyl-[protein] + ADP + H(+)</text>
        <dbReference type="Rhea" id="RHEA:46608"/>
        <dbReference type="Rhea" id="RHEA-COMP:11060"/>
        <dbReference type="Rhea" id="RHEA-COMP:11605"/>
        <dbReference type="ChEBI" id="CHEBI:15378"/>
        <dbReference type="ChEBI" id="CHEBI:30013"/>
        <dbReference type="ChEBI" id="CHEBI:30616"/>
        <dbReference type="ChEBI" id="CHEBI:61977"/>
        <dbReference type="ChEBI" id="CHEBI:456216"/>
        <dbReference type="EC" id="2.7.11.1"/>
    </reaction>
</comment>
<sequence>MTTAATSLPFLASFLILFLHHGVDAECEPVACGNFTIKYPFWLGAPSHTPPEPSCGHPAFELWCGISSTSATMRGSAIQVLSIDYAASSLVASHSRFSGRVNGVCRADFNMSSSLALSPFNISPTNMALCLLFDCNGTEPGGREYANATATCDRPVFAYLGGRYDRDKPPSIRTGNCTYTYLPVLGTEAAVSTAANYSRMLKAGFLLDWAGTGGIGDCPACVASGGQCRYRNALGAFACLCPGGKLRGPTCAGGSKKTTRMFIIFGSLGGLAALTVFVFYLLHQRKRKRAVASDELMRSGSSMTSYSKDLELGGSPHIFTFEELEVATDGFSASRELGDGGFGTVYKGKLKDGRVVAVKRLYKNNYRRVEQFLNEVDILSRLLHQNLVILYGCTSRMSRDLLLVYEFIANGTVADHLHGSRSAERGLTWPLRLNIAIETAEALAYLHAVEIIHRDVKTTNILLDNSFHVKVADFGLSRLFPLEVTHVSTVPQGTPGYVDPVYHQCYKLTDKSDVYSFGVVLVELISSKPAVDMSRSHSEINLANMALNRIQNHEVVQLVDPELGYDTDPETKRTIDRVAEVAFQCLQMERDLRPSIKEVVEILTCVRDGDCRAKSMKKKASQKEDAHLLTEGLQFSPDTVIHRFDSRSTNHSVASNASGL</sequence>
<feature type="domain" description="Protein kinase" evidence="21">
    <location>
        <begin position="331"/>
        <end position="606"/>
    </location>
</feature>
<keyword evidence="7 19" id="KW-0812">Transmembrane</keyword>
<evidence type="ECO:0000256" key="3">
    <source>
        <dbReference type="ARBA" id="ARBA00022475"/>
    </source>
</evidence>
<gene>
    <name evidence="22" type="primary">LOC123076938</name>
</gene>
<keyword evidence="4" id="KW-0723">Serine/threonine-protein kinase</keyword>
<feature type="binding site" evidence="18">
    <location>
        <position position="359"/>
    </location>
    <ligand>
        <name>ATP</name>
        <dbReference type="ChEBI" id="CHEBI:30616"/>
    </ligand>
</feature>
<accession>A0A3B6GLS7</accession>
<dbReference type="InterPro" id="IPR011009">
    <property type="entry name" value="Kinase-like_dom_sf"/>
</dbReference>
<evidence type="ECO:0000256" key="9">
    <source>
        <dbReference type="ARBA" id="ARBA00022741"/>
    </source>
</evidence>
<reference evidence="22" key="2">
    <citation type="submission" date="2018-10" db="UniProtKB">
        <authorList>
            <consortium name="EnsemblPlants"/>
        </authorList>
    </citation>
    <scope>IDENTIFICATION</scope>
</reference>
<keyword evidence="23" id="KW-1185">Reference proteome</keyword>
<keyword evidence="12 19" id="KW-1133">Transmembrane helix</keyword>
<dbReference type="PANTHER" id="PTHR46008:SF2">
    <property type="entry name" value="LEAF RUST 10 DISEASE-RESISTANCE LOCUS RECEPTOR-LIKE PROTEIN KINASE-LIKE 1.4"/>
    <property type="match status" value="1"/>
</dbReference>
<keyword evidence="6" id="KW-0808">Transferase</keyword>
<dbReference type="EC" id="2.7.11.1" evidence="2"/>
<evidence type="ECO:0000259" key="21">
    <source>
        <dbReference type="PROSITE" id="PS50011"/>
    </source>
</evidence>
<dbReference type="Gramene" id="TraesCS3D03G0079400.4">
    <property type="protein sequence ID" value="TraesCS3D03G0079400.4.CDS"/>
    <property type="gene ID" value="TraesCS3D03G0079400"/>
</dbReference>
<dbReference type="InterPro" id="IPR017441">
    <property type="entry name" value="Protein_kinase_ATP_BS"/>
</dbReference>
<keyword evidence="11 18" id="KW-0067">ATP-binding</keyword>
<dbReference type="InterPro" id="IPR025287">
    <property type="entry name" value="WAK_GUB"/>
</dbReference>
<dbReference type="Gramene" id="TraesLDM3D03G01805540.1">
    <property type="protein sequence ID" value="TraesLDM3D03G01805540.1"/>
    <property type="gene ID" value="TraesLDM3D03G01805540"/>
</dbReference>
<keyword evidence="15" id="KW-0325">Glycoprotein</keyword>
<dbReference type="Pfam" id="PF07714">
    <property type="entry name" value="PK_Tyr_Ser-Thr"/>
    <property type="match status" value="1"/>
</dbReference>
<dbReference type="EnsemblPlants" id="TraesCS3D02G045200.4">
    <property type="protein sequence ID" value="TraesCS3D02G045200.4"/>
    <property type="gene ID" value="TraesCS3D02G045200"/>
</dbReference>
<dbReference type="Pfam" id="PF14380">
    <property type="entry name" value="WAK_assoc"/>
    <property type="match status" value="1"/>
</dbReference>
<reference evidence="22" key="1">
    <citation type="submission" date="2018-08" db="EMBL/GenBank/DDBJ databases">
        <authorList>
            <person name="Rossello M."/>
        </authorList>
    </citation>
    <scope>NUCLEOTIDE SEQUENCE [LARGE SCALE GENOMIC DNA]</scope>
    <source>
        <strain evidence="22">cv. Chinese Spring</strain>
    </source>
</reference>
<evidence type="ECO:0000256" key="12">
    <source>
        <dbReference type="ARBA" id="ARBA00022989"/>
    </source>
</evidence>
<evidence type="ECO:0000256" key="10">
    <source>
        <dbReference type="ARBA" id="ARBA00022777"/>
    </source>
</evidence>
<proteinExistence type="predicted"/>
<keyword evidence="13 19" id="KW-0472">Membrane</keyword>
<dbReference type="GO" id="GO:0004674">
    <property type="term" value="F:protein serine/threonine kinase activity"/>
    <property type="evidence" value="ECO:0007669"/>
    <property type="project" value="UniProtKB-KW"/>
</dbReference>
<dbReference type="PROSITE" id="PS50011">
    <property type="entry name" value="PROTEIN_KINASE_DOM"/>
    <property type="match status" value="1"/>
</dbReference>
<dbReference type="Gene3D" id="1.10.510.10">
    <property type="entry name" value="Transferase(Phosphotransferase) domain 1"/>
    <property type="match status" value="1"/>
</dbReference>
<dbReference type="PROSITE" id="PS00108">
    <property type="entry name" value="PROTEIN_KINASE_ST"/>
    <property type="match status" value="1"/>
</dbReference>
<evidence type="ECO:0000256" key="7">
    <source>
        <dbReference type="ARBA" id="ARBA00022692"/>
    </source>
</evidence>
<evidence type="ECO:0000256" key="20">
    <source>
        <dbReference type="SAM" id="SignalP"/>
    </source>
</evidence>
<comment type="subcellular location">
    <subcellularLocation>
        <location evidence="1">Cell membrane</location>
        <topology evidence="1">Single-pass type I membrane protein</topology>
    </subcellularLocation>
</comment>
<dbReference type="FunFam" id="3.30.200.20:FF:000214">
    <property type="entry name" value="WAK1-OsWAK receptor-like cytoplasmic kinase (OsWAK-RLCK)"/>
    <property type="match status" value="1"/>
</dbReference>
<keyword evidence="8 20" id="KW-0732">Signal</keyword>
<dbReference type="GO" id="GO:0005886">
    <property type="term" value="C:plasma membrane"/>
    <property type="evidence" value="ECO:0007669"/>
    <property type="project" value="UniProtKB-SubCell"/>
</dbReference>
<dbReference type="SMR" id="A0A3B6GLS7"/>
<evidence type="ECO:0000256" key="1">
    <source>
        <dbReference type="ARBA" id="ARBA00004251"/>
    </source>
</evidence>
<dbReference type="GeneID" id="123076938"/>
<organism evidence="22">
    <name type="scientific">Triticum aestivum</name>
    <name type="common">Wheat</name>
    <dbReference type="NCBI Taxonomy" id="4565"/>
    <lineage>
        <taxon>Eukaryota</taxon>
        <taxon>Viridiplantae</taxon>
        <taxon>Streptophyta</taxon>
        <taxon>Embryophyta</taxon>
        <taxon>Tracheophyta</taxon>
        <taxon>Spermatophyta</taxon>
        <taxon>Magnoliopsida</taxon>
        <taxon>Liliopsida</taxon>
        <taxon>Poales</taxon>
        <taxon>Poaceae</taxon>
        <taxon>BOP clade</taxon>
        <taxon>Pooideae</taxon>
        <taxon>Triticodae</taxon>
        <taxon>Triticeae</taxon>
        <taxon>Triticinae</taxon>
        <taxon>Triticum</taxon>
    </lineage>
</organism>
<dbReference type="InterPro" id="IPR008271">
    <property type="entry name" value="Ser/Thr_kinase_AS"/>
</dbReference>
<name>A0A3B6GLS7_WHEAT</name>
<evidence type="ECO:0000256" key="8">
    <source>
        <dbReference type="ARBA" id="ARBA00022729"/>
    </source>
</evidence>
<evidence type="ECO:0000256" key="19">
    <source>
        <dbReference type="SAM" id="Phobius"/>
    </source>
</evidence>
<comment type="catalytic activity">
    <reaction evidence="17">
        <text>L-seryl-[protein] + ATP = O-phospho-L-seryl-[protein] + ADP + H(+)</text>
        <dbReference type="Rhea" id="RHEA:17989"/>
        <dbReference type="Rhea" id="RHEA-COMP:9863"/>
        <dbReference type="Rhea" id="RHEA-COMP:11604"/>
        <dbReference type="ChEBI" id="CHEBI:15378"/>
        <dbReference type="ChEBI" id="CHEBI:29999"/>
        <dbReference type="ChEBI" id="CHEBI:30616"/>
        <dbReference type="ChEBI" id="CHEBI:83421"/>
        <dbReference type="ChEBI" id="CHEBI:456216"/>
        <dbReference type="EC" id="2.7.11.1"/>
    </reaction>
</comment>
<dbReference type="Gramene" id="TraesJUL3D03G01825290.1">
    <property type="protein sequence ID" value="TraesJUL3D03G01825290.1"/>
    <property type="gene ID" value="TraesJUL3D03G01825290"/>
</dbReference>
<dbReference type="Pfam" id="PF13947">
    <property type="entry name" value="GUB_WAK_bind"/>
    <property type="match status" value="1"/>
</dbReference>
<evidence type="ECO:0000313" key="22">
    <source>
        <dbReference type="EnsemblPlants" id="TraesCS3D02G045200.4"/>
    </source>
</evidence>
<dbReference type="SUPFAM" id="SSF56112">
    <property type="entry name" value="Protein kinase-like (PK-like)"/>
    <property type="match status" value="1"/>
</dbReference>
<evidence type="ECO:0000256" key="18">
    <source>
        <dbReference type="PROSITE-ProRule" id="PRU10141"/>
    </source>
</evidence>
<evidence type="ECO:0000313" key="23">
    <source>
        <dbReference type="Proteomes" id="UP000019116"/>
    </source>
</evidence>